<protein>
    <submittedName>
        <fullName evidence="2">RHTO0S06e06282g1_1</fullName>
    </submittedName>
</protein>
<evidence type="ECO:0000256" key="1">
    <source>
        <dbReference type="SAM" id="MobiDB-lite"/>
    </source>
</evidence>
<dbReference type="AlphaFoldDB" id="A0A061AX39"/>
<sequence>MATNGYTSPSPPTPAALDIQTAAVTGDDTRLSELIDRAHQDAVRRYRAIEIEALVGRLKCSLNQQSSLRDAMPHVHFTGATVPPIITAAQNPPTSSSSDAQPSEGAPAEPLSPEFLTYRPDLLSIRKEAFLEYILEVFNITLYETPFIDLPHDVWKVIEKFLQLLMPEPQADRIPRKQNEEIAKWHLSRVRAVFAAFIDVYNVLLDKRSPDERLAFGADSTRIGVFIPDGTFYLKHPDGDAYAVMQSECKRLDQAAQKSISVESAAQHSATSPSAPSSTTTTSAPQADSDVDMSIVPSSATGQQQSAPSLASSAANPPSTSTSPSSTAPPPPALESSTAGARIRAASNGMTGTPSTPSTHSPTTPITRRKAQHPILGVVCDIKAIMSAQQKPYVKLFDLDIQRKETTVYGKQVLVLKAGPHSRLQAKSR</sequence>
<reference evidence="2" key="1">
    <citation type="journal article" date="2014" name="Genome Announc.">
        <title>Draft genome sequence of Rhodosporidium toruloides CECT1137, an oleaginous yeast of biotechnological interest.</title>
        <authorList>
            <person name="Morin N."/>
            <person name="Calcas X."/>
            <person name="Devillers H."/>
            <person name="Durrens P."/>
            <person name="Sherman D.J."/>
            <person name="Nicaud J.-M."/>
            <person name="Neuveglise C."/>
        </authorList>
    </citation>
    <scope>NUCLEOTIDE SEQUENCE</scope>
    <source>
        <strain evidence="2">CECT1137</strain>
    </source>
</reference>
<dbReference type="EMBL" id="LK052941">
    <property type="protein sequence ID" value="CDR41785.1"/>
    <property type="molecule type" value="Genomic_DNA"/>
</dbReference>
<name>A0A061AX39_RHOTO</name>
<feature type="compositionally biased region" description="Low complexity" evidence="1">
    <location>
        <begin position="264"/>
        <end position="288"/>
    </location>
</feature>
<gene>
    <name evidence="2" type="ORF">RHTO0S_06e06282g</name>
</gene>
<feature type="compositionally biased region" description="Polar residues" evidence="1">
    <location>
        <begin position="296"/>
        <end position="305"/>
    </location>
</feature>
<organism evidence="2">
    <name type="scientific">Rhodotorula toruloides</name>
    <name type="common">Yeast</name>
    <name type="synonym">Rhodosporidium toruloides</name>
    <dbReference type="NCBI Taxonomy" id="5286"/>
    <lineage>
        <taxon>Eukaryota</taxon>
        <taxon>Fungi</taxon>
        <taxon>Dikarya</taxon>
        <taxon>Basidiomycota</taxon>
        <taxon>Pucciniomycotina</taxon>
        <taxon>Microbotryomycetes</taxon>
        <taxon>Sporidiobolales</taxon>
        <taxon>Sporidiobolaceae</taxon>
        <taxon>Rhodotorula</taxon>
    </lineage>
</organism>
<accession>A0A061AX39</accession>
<feature type="compositionally biased region" description="Low complexity" evidence="1">
    <location>
        <begin position="351"/>
        <end position="366"/>
    </location>
</feature>
<feature type="compositionally biased region" description="Low complexity" evidence="1">
    <location>
        <begin position="306"/>
        <end position="326"/>
    </location>
</feature>
<proteinExistence type="predicted"/>
<evidence type="ECO:0000313" key="2">
    <source>
        <dbReference type="EMBL" id="CDR41785.1"/>
    </source>
</evidence>
<feature type="region of interest" description="Disordered" evidence="1">
    <location>
        <begin position="260"/>
        <end position="370"/>
    </location>
</feature>
<dbReference type="OrthoDB" id="2523059at2759"/>
<feature type="region of interest" description="Disordered" evidence="1">
    <location>
        <begin position="85"/>
        <end position="113"/>
    </location>
</feature>
<feature type="compositionally biased region" description="Polar residues" evidence="1">
    <location>
        <begin position="88"/>
        <end position="101"/>
    </location>
</feature>